<feature type="domain" description="DUF2520" evidence="2">
    <location>
        <begin position="124"/>
        <end position="248"/>
    </location>
</feature>
<evidence type="ECO:0000313" key="3">
    <source>
        <dbReference type="EMBL" id="PWG81891.1"/>
    </source>
</evidence>
<dbReference type="InterPro" id="IPR018931">
    <property type="entry name" value="DUF2520"/>
</dbReference>
<evidence type="ECO:0000259" key="2">
    <source>
        <dbReference type="Pfam" id="PF10728"/>
    </source>
</evidence>
<dbReference type="Pfam" id="PF03807">
    <property type="entry name" value="F420_oxidored"/>
    <property type="match status" value="1"/>
</dbReference>
<dbReference type="Gene3D" id="1.10.1040.20">
    <property type="entry name" value="ProC-like, C-terminal domain"/>
    <property type="match status" value="1"/>
</dbReference>
<name>A0A2U2PKG2_9SPHI</name>
<accession>A0A2U2PKG2</accession>
<dbReference type="SUPFAM" id="SSF51735">
    <property type="entry name" value="NAD(P)-binding Rossmann-fold domains"/>
    <property type="match status" value="1"/>
</dbReference>
<dbReference type="Gene3D" id="3.40.50.720">
    <property type="entry name" value="NAD(P)-binding Rossmann-like Domain"/>
    <property type="match status" value="1"/>
</dbReference>
<evidence type="ECO:0000259" key="1">
    <source>
        <dbReference type="Pfam" id="PF03807"/>
    </source>
</evidence>
<evidence type="ECO:0000313" key="4">
    <source>
        <dbReference type="Proteomes" id="UP000245647"/>
    </source>
</evidence>
<dbReference type="EMBL" id="QEAS01000003">
    <property type="protein sequence ID" value="PWG81891.1"/>
    <property type="molecule type" value="Genomic_DNA"/>
</dbReference>
<dbReference type="PANTHER" id="PTHR40459">
    <property type="entry name" value="CONSERVED HYPOTHETICAL ALANINE AND LEUCINE RICH PROTEIN"/>
    <property type="match status" value="1"/>
</dbReference>
<proteinExistence type="predicted"/>
<dbReference type="PANTHER" id="PTHR40459:SF1">
    <property type="entry name" value="CONSERVED HYPOTHETICAL ALANINE AND LEUCINE RICH PROTEIN"/>
    <property type="match status" value="1"/>
</dbReference>
<dbReference type="AlphaFoldDB" id="A0A2U2PKG2"/>
<dbReference type="InterPro" id="IPR036291">
    <property type="entry name" value="NAD(P)-bd_dom_sf"/>
</dbReference>
<dbReference type="SUPFAM" id="SSF48179">
    <property type="entry name" value="6-phosphogluconate dehydrogenase C-terminal domain-like"/>
    <property type="match status" value="1"/>
</dbReference>
<dbReference type="Proteomes" id="UP000245647">
    <property type="component" value="Unassembled WGS sequence"/>
</dbReference>
<dbReference type="Pfam" id="PF10728">
    <property type="entry name" value="DUF2520"/>
    <property type="match status" value="1"/>
</dbReference>
<gene>
    <name evidence="3" type="ORF">DDR33_04895</name>
</gene>
<organism evidence="3 4">
    <name type="scientific">Pararcticibacter amylolyticus</name>
    <dbReference type="NCBI Taxonomy" id="2173175"/>
    <lineage>
        <taxon>Bacteria</taxon>
        <taxon>Pseudomonadati</taxon>
        <taxon>Bacteroidota</taxon>
        <taxon>Sphingobacteriia</taxon>
        <taxon>Sphingobacteriales</taxon>
        <taxon>Sphingobacteriaceae</taxon>
        <taxon>Pararcticibacter</taxon>
    </lineage>
</organism>
<keyword evidence="4" id="KW-1185">Reference proteome</keyword>
<reference evidence="3 4" key="1">
    <citation type="submission" date="2018-04" db="EMBL/GenBank/DDBJ databases">
        <title>Pedobacter chongqingensis sp. nov., isolated from a rottenly hemp rope.</title>
        <authorList>
            <person name="Cai Y."/>
        </authorList>
    </citation>
    <scope>NUCLEOTIDE SEQUENCE [LARGE SCALE GENOMIC DNA]</scope>
    <source>
        <strain evidence="3 4">FJ4-8</strain>
    </source>
</reference>
<comment type="caution">
    <text evidence="3">The sequence shown here is derived from an EMBL/GenBank/DDBJ whole genome shotgun (WGS) entry which is preliminary data.</text>
</comment>
<dbReference type="OrthoDB" id="9810755at2"/>
<sequence length="252" mass="27630">MKVVLIGSGNVATHLGYALAAAGHDVIQVWSRTLEHALDLASVLSAAVTDSMNELSPIGDIYILSVPDDAIRDVAAAFPFRDKLIVHTSGTTGLEILEGVSSMSGVFYPLQTFSKQKGVNFREIPVVVEGSSDELTETLLAFAESISGTVYAVDSEKRKVLHLAAVIACNFSNHLYALAEKILQEEQLDFNLIRPLIRETADKAMLFSPAEVQTGPARRKDMNTIRTHLSLLEKDENLYQIYRLLSEDILRG</sequence>
<dbReference type="InterPro" id="IPR028939">
    <property type="entry name" value="P5C_Rdtase_cat_N"/>
</dbReference>
<dbReference type="InterPro" id="IPR037108">
    <property type="entry name" value="TM1727-like_C_sf"/>
</dbReference>
<feature type="non-terminal residue" evidence="3">
    <location>
        <position position="252"/>
    </location>
</feature>
<protein>
    <submittedName>
        <fullName evidence="3">DUF2520 domain-containing protein</fullName>
    </submittedName>
</protein>
<dbReference type="InterPro" id="IPR008927">
    <property type="entry name" value="6-PGluconate_DH-like_C_sf"/>
</dbReference>
<feature type="domain" description="Pyrroline-5-carboxylate reductase catalytic N-terminal" evidence="1">
    <location>
        <begin position="2"/>
        <end position="87"/>
    </location>
</feature>
<dbReference type="RefSeq" id="WP_109414831.1">
    <property type="nucleotide sequence ID" value="NZ_QEAS01000003.1"/>
</dbReference>